<keyword evidence="3" id="KW-1185">Reference proteome</keyword>
<dbReference type="OrthoDB" id="438653at2759"/>
<evidence type="ECO:0000256" key="1">
    <source>
        <dbReference type="SAM" id="Phobius"/>
    </source>
</evidence>
<comment type="caution">
    <text evidence="2">The sequence shown here is derived from an EMBL/GenBank/DDBJ whole genome shotgun (WGS) entry which is preliminary data.</text>
</comment>
<keyword evidence="1" id="KW-0812">Transmembrane</keyword>
<keyword evidence="1" id="KW-0472">Membrane</keyword>
<name>A0A812W2X4_9DINO</name>
<protein>
    <submittedName>
        <fullName evidence="2">Uncharacterized protein</fullName>
    </submittedName>
</protein>
<evidence type="ECO:0000313" key="2">
    <source>
        <dbReference type="EMBL" id="CAE7651769.1"/>
    </source>
</evidence>
<feature type="transmembrane region" description="Helical" evidence="1">
    <location>
        <begin position="110"/>
        <end position="132"/>
    </location>
</feature>
<reference evidence="2" key="1">
    <citation type="submission" date="2021-02" db="EMBL/GenBank/DDBJ databases">
        <authorList>
            <person name="Dougan E. K."/>
            <person name="Rhodes N."/>
            <person name="Thang M."/>
            <person name="Chan C."/>
        </authorList>
    </citation>
    <scope>NUCLEOTIDE SEQUENCE</scope>
</reference>
<gene>
    <name evidence="2" type="ORF">SNEC2469_LOCUS18434</name>
</gene>
<dbReference type="AlphaFoldDB" id="A0A812W2X4"/>
<dbReference type="EMBL" id="CAJNJA010031023">
    <property type="protein sequence ID" value="CAE7651769.1"/>
    <property type="molecule type" value="Genomic_DNA"/>
</dbReference>
<sequence length="322" mass="35741">MGKILNADPTRIQVASLSNGSVVVNTVFMVVGTWNDIKSTDERSPWGLISLLKALQADTSSQLYQSPFFKFIDRSAMPEPLPVRLCDDGVFRVFCPYTGGIMSTGEALGILFLGIAIVPLALGCLCCGLWHIDVDKGSVVDVDDVVEKLQEDPSQVDPKLQIEYAESWLQGRFMGEEWQKQRKVIASIAPGSQGSGLVWRLDTIFGSYIMLQKRVRLELALDSVITEVLRARVLRHLANTRTQLFLVLLMSCCIRYLHNATKFIACAGKIPCMQRATTSNASVPVAKRQRIQFEAAQTVRRADVRNMNGDRAVNINSEFQAT</sequence>
<evidence type="ECO:0000313" key="3">
    <source>
        <dbReference type="Proteomes" id="UP000601435"/>
    </source>
</evidence>
<organism evidence="2 3">
    <name type="scientific">Symbiodinium necroappetens</name>
    <dbReference type="NCBI Taxonomy" id="1628268"/>
    <lineage>
        <taxon>Eukaryota</taxon>
        <taxon>Sar</taxon>
        <taxon>Alveolata</taxon>
        <taxon>Dinophyceae</taxon>
        <taxon>Suessiales</taxon>
        <taxon>Symbiodiniaceae</taxon>
        <taxon>Symbiodinium</taxon>
    </lineage>
</organism>
<keyword evidence="1" id="KW-1133">Transmembrane helix</keyword>
<dbReference type="Proteomes" id="UP000601435">
    <property type="component" value="Unassembled WGS sequence"/>
</dbReference>
<proteinExistence type="predicted"/>
<accession>A0A812W2X4</accession>